<dbReference type="PANTHER" id="PTHR35789:SF1">
    <property type="entry name" value="SPORE GERMINATION PROTEIN B3"/>
    <property type="match status" value="1"/>
</dbReference>
<evidence type="ECO:0000256" key="7">
    <source>
        <dbReference type="ARBA" id="ARBA00023288"/>
    </source>
</evidence>
<protein>
    <submittedName>
        <fullName evidence="10">Ger(X)C family spore germination protein</fullName>
    </submittedName>
</protein>
<dbReference type="InterPro" id="IPR046953">
    <property type="entry name" value="Spore_GerAC-like_C"/>
</dbReference>
<dbReference type="RefSeq" id="WP_368505410.1">
    <property type="nucleotide sequence ID" value="NZ_CP162551.1"/>
</dbReference>
<evidence type="ECO:0000256" key="3">
    <source>
        <dbReference type="ARBA" id="ARBA00022544"/>
    </source>
</evidence>
<dbReference type="Pfam" id="PF08139">
    <property type="entry name" value="LPAM_1"/>
    <property type="match status" value="1"/>
</dbReference>
<evidence type="ECO:0000259" key="9">
    <source>
        <dbReference type="Pfam" id="PF25198"/>
    </source>
</evidence>
<proteinExistence type="inferred from homology"/>
<reference evidence="10" key="1">
    <citation type="submission" date="2024-07" db="EMBL/GenBank/DDBJ databases">
        <title>Identification and characteristics of an arsenic-resistant bacterial isolate, which belongs to a novel species.</title>
        <authorList>
            <person name="Juszczyk A."/>
            <person name="Kowalczyk A."/>
            <person name="Was K."/>
            <person name="Kosowicz W."/>
            <person name="Budzyn A."/>
            <person name="Latowski D."/>
        </authorList>
    </citation>
    <scope>NUCLEOTIDE SEQUENCE</scope>
    <source>
        <strain evidence="10">As8PL</strain>
    </source>
</reference>
<feature type="domain" description="Spore germination GerAC-like C-terminal" evidence="8">
    <location>
        <begin position="212"/>
        <end position="370"/>
    </location>
</feature>
<evidence type="ECO:0000256" key="2">
    <source>
        <dbReference type="ARBA" id="ARBA00007886"/>
    </source>
</evidence>
<dbReference type="InterPro" id="IPR038501">
    <property type="entry name" value="Spore_GerAC_C_sf"/>
</dbReference>
<evidence type="ECO:0000256" key="4">
    <source>
        <dbReference type="ARBA" id="ARBA00022729"/>
    </source>
</evidence>
<keyword evidence="7" id="KW-0449">Lipoprotein</keyword>
<dbReference type="Pfam" id="PF25198">
    <property type="entry name" value="Spore_GerAC_N"/>
    <property type="match status" value="1"/>
</dbReference>
<gene>
    <name evidence="10" type="ORF">AB3N04_07120</name>
</gene>
<keyword evidence="5" id="KW-0472">Membrane</keyword>
<keyword evidence="3" id="KW-0309">Germination</keyword>
<sequence>MKKYLMLLVIILLLTACNNAKEIERMYYIHAIGIDYVDGHYEVYNQVLNFATMAKEAGSATDKADAKVGMASGQTINTAFHNLYHSTSQRMYWGHLAVIVFSEEALKQGIDEAIDLFARYNETRYTVWLFSTESPIKELLTTFPILEGSPVLGTLGNPIDSYRQSSFIPPIRLHRFVSDYNEPGKTVALPHITIKKDVWFDGEKEFDSLHPEGITLFSNHQYKGKLLGLDMVGYRWLQEKTNRSPIIIQHQGDPASVIMMQDPKVEIIPVTDGISPKYTIDVEIGGSVIEMEQPVSLQFLEEEAVKVIENEIRKTYEKALAETIDVYSLGYKLYQHDPQLWKKLNTDGQIPLTEDLLNEVNVKVSIQNAGKNKLKPFQ</sequence>
<dbReference type="PANTHER" id="PTHR35789">
    <property type="entry name" value="SPORE GERMINATION PROTEIN B3"/>
    <property type="match status" value="1"/>
</dbReference>
<dbReference type="GO" id="GO:0016020">
    <property type="term" value="C:membrane"/>
    <property type="evidence" value="ECO:0007669"/>
    <property type="project" value="UniProtKB-SubCell"/>
</dbReference>
<dbReference type="InterPro" id="IPR057336">
    <property type="entry name" value="GerAC_N"/>
</dbReference>
<feature type="domain" description="Spore germination protein N-terminal" evidence="9">
    <location>
        <begin position="20"/>
        <end position="194"/>
    </location>
</feature>
<dbReference type="GO" id="GO:0009847">
    <property type="term" value="P:spore germination"/>
    <property type="evidence" value="ECO:0007669"/>
    <property type="project" value="InterPro"/>
</dbReference>
<dbReference type="EMBL" id="CP162551">
    <property type="protein sequence ID" value="XDI38085.1"/>
    <property type="molecule type" value="Genomic_DNA"/>
</dbReference>
<dbReference type="AlphaFoldDB" id="A0AB39BX15"/>
<dbReference type="NCBIfam" id="TIGR02887">
    <property type="entry name" value="spore_ger_x_C"/>
    <property type="match status" value="1"/>
</dbReference>
<dbReference type="InterPro" id="IPR012640">
    <property type="entry name" value="Membr_lipoprot_lipid_attach_CS"/>
</dbReference>
<evidence type="ECO:0000256" key="6">
    <source>
        <dbReference type="ARBA" id="ARBA00023139"/>
    </source>
</evidence>
<evidence type="ECO:0000256" key="5">
    <source>
        <dbReference type="ARBA" id="ARBA00023136"/>
    </source>
</evidence>
<accession>A0AB39BX15</accession>
<evidence type="ECO:0000259" key="8">
    <source>
        <dbReference type="Pfam" id="PF05504"/>
    </source>
</evidence>
<comment type="similarity">
    <text evidence="2">Belongs to the GerABKC lipoprotein family.</text>
</comment>
<keyword evidence="4" id="KW-0732">Signal</keyword>
<dbReference type="Gene3D" id="3.30.300.210">
    <property type="entry name" value="Nutrient germinant receptor protein C, domain 3"/>
    <property type="match status" value="1"/>
</dbReference>
<dbReference type="InterPro" id="IPR008844">
    <property type="entry name" value="Spore_GerAC-like"/>
</dbReference>
<name>A0AB39BX15_9BACI</name>
<keyword evidence="6" id="KW-0564">Palmitate</keyword>
<dbReference type="PROSITE" id="PS51257">
    <property type="entry name" value="PROKAR_LIPOPROTEIN"/>
    <property type="match status" value="1"/>
</dbReference>
<organism evidence="10">
    <name type="scientific">Alkalihalophilus sp. As8PL</name>
    <dbReference type="NCBI Taxonomy" id="3237103"/>
    <lineage>
        <taxon>Bacteria</taxon>
        <taxon>Bacillati</taxon>
        <taxon>Bacillota</taxon>
        <taxon>Bacilli</taxon>
        <taxon>Bacillales</taxon>
        <taxon>Bacillaceae</taxon>
        <taxon>Alkalihalophilus</taxon>
    </lineage>
</organism>
<evidence type="ECO:0000256" key="1">
    <source>
        <dbReference type="ARBA" id="ARBA00004635"/>
    </source>
</evidence>
<dbReference type="Pfam" id="PF05504">
    <property type="entry name" value="Spore_GerAC"/>
    <property type="match status" value="1"/>
</dbReference>
<comment type="subcellular location">
    <subcellularLocation>
        <location evidence="1">Membrane</location>
        <topology evidence="1">Lipid-anchor</topology>
    </subcellularLocation>
</comment>
<evidence type="ECO:0000313" key="10">
    <source>
        <dbReference type="EMBL" id="XDI38085.1"/>
    </source>
</evidence>